<evidence type="ECO:0000313" key="11">
    <source>
        <dbReference type="Proteomes" id="UP000783742"/>
    </source>
</evidence>
<dbReference type="EMBL" id="JAHLQO010000003">
    <property type="protein sequence ID" value="MBU5669048.1"/>
    <property type="molecule type" value="Genomic_DNA"/>
</dbReference>
<dbReference type="GO" id="GO:0052381">
    <property type="term" value="F:tRNA dimethylallyltransferase activity"/>
    <property type="evidence" value="ECO:0007669"/>
    <property type="project" value="UniProtKB-EC"/>
</dbReference>
<protein>
    <recommendedName>
        <fullName evidence="6">tRNA dimethylallyltransferase</fullName>
        <ecNumber evidence="6">2.5.1.75</ecNumber>
    </recommendedName>
    <alternativeName>
        <fullName evidence="6">Dimethylallyl diphosphate:tRNA dimethylallyltransferase</fullName>
        <shortName evidence="6">DMAPP:tRNA dimethylallyltransferase</shortName>
        <shortName evidence="6">DMATase</shortName>
    </alternativeName>
    <alternativeName>
        <fullName evidence="6">Isopentenyl-diphosphate:tRNA isopentenyltransferase</fullName>
        <shortName evidence="6">IPP transferase</shortName>
        <shortName evidence="6">IPPT</shortName>
        <shortName evidence="6">IPTase</shortName>
    </alternativeName>
</protein>
<keyword evidence="5 6" id="KW-0460">Magnesium</keyword>
<proteinExistence type="inferred from homology"/>
<comment type="caution">
    <text evidence="6">Lacks conserved residue(s) required for the propagation of feature annotation.</text>
</comment>
<evidence type="ECO:0000256" key="1">
    <source>
        <dbReference type="ARBA" id="ARBA00001946"/>
    </source>
</evidence>
<dbReference type="EC" id="2.5.1.75" evidence="6"/>
<dbReference type="RefSeq" id="WP_216548897.1">
    <property type="nucleotide sequence ID" value="NZ_JAHLQO010000003.1"/>
</dbReference>
<comment type="function">
    <text evidence="6 8">Catalyzes the transfer of a dimethylallyl group onto the adenine at position 37 in tRNAs that read codons beginning with uridine, leading to the formation of N6-(dimethylallyl)adenosine (i(6)A).</text>
</comment>
<dbReference type="Proteomes" id="UP000783742">
    <property type="component" value="Unassembled WGS sequence"/>
</dbReference>
<sequence length="304" mass="35469">MENLIIITGPTGIGKTELSLELARKFNGEIISADSMQIYKNLDIGTAKINIDLTEIPHHMIDIVEPWDNFSVSDFKNQVNNLITEINNRGKIPFLVGGTGLYINSIVYNLDFAKTEVDWDYRDYLNNLLEEKGSEFLYDKLVELDEEMAEKIHKNNGQRIIRALEINKNGTTKGNNFREENNQYNLIYIGLNMDREKLYNKINHRVDKMIEKGLVEEVKNILETGIDKNTQSLKAIGYKEVISYLDKDIDYDEMIELIKRNSRRYAKRQLTWFRADKRIKWFDREANTLISDIESYIGEKIGRI</sequence>
<evidence type="ECO:0000313" key="10">
    <source>
        <dbReference type="EMBL" id="MBU5669048.1"/>
    </source>
</evidence>
<feature type="site" description="Interaction with substrate tRNA" evidence="6">
    <location>
        <position position="122"/>
    </location>
</feature>
<name>A0ABS6FGA3_9FIRM</name>
<comment type="cofactor">
    <cofactor evidence="1 6">
        <name>Mg(2+)</name>
        <dbReference type="ChEBI" id="CHEBI:18420"/>
    </cofactor>
</comment>
<keyword evidence="11" id="KW-1185">Reference proteome</keyword>
<dbReference type="InterPro" id="IPR039657">
    <property type="entry name" value="Dimethylallyltransferase"/>
</dbReference>
<comment type="similarity">
    <text evidence="6 9">Belongs to the IPP transferase family.</text>
</comment>
<gene>
    <name evidence="6 10" type="primary">miaA</name>
    <name evidence="10" type="ORF">KQI68_04245</name>
</gene>
<dbReference type="InterPro" id="IPR018022">
    <property type="entry name" value="IPT"/>
</dbReference>
<evidence type="ECO:0000256" key="3">
    <source>
        <dbReference type="ARBA" id="ARBA00022741"/>
    </source>
</evidence>
<dbReference type="HAMAP" id="MF_00185">
    <property type="entry name" value="IPP_trans"/>
    <property type="match status" value="1"/>
</dbReference>
<feature type="site" description="Interaction with substrate tRNA" evidence="6">
    <location>
        <position position="99"/>
    </location>
</feature>
<keyword evidence="3 6" id="KW-0547">Nucleotide-binding</keyword>
<accession>A0ABS6FGA3</accession>
<feature type="region of interest" description="Interaction with substrate tRNA" evidence="6">
    <location>
        <begin position="158"/>
        <end position="162"/>
    </location>
</feature>
<evidence type="ECO:0000256" key="2">
    <source>
        <dbReference type="ARBA" id="ARBA00022679"/>
    </source>
</evidence>
<keyword evidence="4 6" id="KW-0067">ATP-binding</keyword>
<evidence type="ECO:0000256" key="9">
    <source>
        <dbReference type="RuleBase" id="RU003785"/>
    </source>
</evidence>
<comment type="catalytic activity">
    <reaction evidence="6 7">
        <text>adenosine(37) in tRNA + dimethylallyl diphosphate = N(6)-dimethylallyladenosine(37) in tRNA + diphosphate</text>
        <dbReference type="Rhea" id="RHEA:26482"/>
        <dbReference type="Rhea" id="RHEA-COMP:10162"/>
        <dbReference type="Rhea" id="RHEA-COMP:10375"/>
        <dbReference type="ChEBI" id="CHEBI:33019"/>
        <dbReference type="ChEBI" id="CHEBI:57623"/>
        <dbReference type="ChEBI" id="CHEBI:74411"/>
        <dbReference type="ChEBI" id="CHEBI:74415"/>
        <dbReference type="EC" id="2.5.1.75"/>
    </reaction>
</comment>
<organism evidence="10 11">
    <name type="scientific">Peptoniphilus ovalis</name>
    <dbReference type="NCBI Taxonomy" id="2841503"/>
    <lineage>
        <taxon>Bacteria</taxon>
        <taxon>Bacillati</taxon>
        <taxon>Bacillota</taxon>
        <taxon>Tissierellia</taxon>
        <taxon>Tissierellales</taxon>
        <taxon>Peptoniphilaceae</taxon>
        <taxon>Peptoniphilus</taxon>
    </lineage>
</organism>
<evidence type="ECO:0000256" key="8">
    <source>
        <dbReference type="RuleBase" id="RU003784"/>
    </source>
</evidence>
<comment type="subunit">
    <text evidence="6">Monomer.</text>
</comment>
<evidence type="ECO:0000256" key="5">
    <source>
        <dbReference type="ARBA" id="ARBA00022842"/>
    </source>
</evidence>
<keyword evidence="2 6" id="KW-0808">Transferase</keyword>
<comment type="caution">
    <text evidence="10">The sequence shown here is derived from an EMBL/GenBank/DDBJ whole genome shotgun (WGS) entry which is preliminary data.</text>
</comment>
<dbReference type="PANTHER" id="PTHR11088">
    <property type="entry name" value="TRNA DIMETHYLALLYLTRANSFERASE"/>
    <property type="match status" value="1"/>
</dbReference>
<reference evidence="10 11" key="1">
    <citation type="submission" date="2021-06" db="EMBL/GenBank/DDBJ databases">
        <authorList>
            <person name="Sun Q."/>
            <person name="Li D."/>
        </authorList>
    </citation>
    <scope>NUCLEOTIDE SEQUENCE [LARGE SCALE GENOMIC DNA]</scope>
    <source>
        <strain evidence="10 11">MSJ-1</strain>
    </source>
</reference>
<dbReference type="Pfam" id="PF01715">
    <property type="entry name" value="IPPT"/>
    <property type="match status" value="1"/>
</dbReference>
<evidence type="ECO:0000256" key="4">
    <source>
        <dbReference type="ARBA" id="ARBA00022840"/>
    </source>
</evidence>
<dbReference type="NCBIfam" id="TIGR00174">
    <property type="entry name" value="miaA"/>
    <property type="match status" value="1"/>
</dbReference>
<dbReference type="PANTHER" id="PTHR11088:SF60">
    <property type="entry name" value="TRNA DIMETHYLALLYLTRANSFERASE"/>
    <property type="match status" value="1"/>
</dbReference>
<feature type="binding site" evidence="6">
    <location>
        <begin position="9"/>
        <end position="16"/>
    </location>
    <ligand>
        <name>ATP</name>
        <dbReference type="ChEBI" id="CHEBI:30616"/>
    </ligand>
</feature>
<evidence type="ECO:0000256" key="7">
    <source>
        <dbReference type="RuleBase" id="RU003783"/>
    </source>
</evidence>
<evidence type="ECO:0000256" key="6">
    <source>
        <dbReference type="HAMAP-Rule" id="MF_00185"/>
    </source>
</evidence>
<keyword evidence="6 7" id="KW-0819">tRNA processing</keyword>
<feature type="binding site" evidence="6">
    <location>
        <begin position="11"/>
        <end position="16"/>
    </location>
    <ligand>
        <name>substrate</name>
    </ligand>
</feature>
<feature type="region of interest" description="Interaction with substrate tRNA" evidence="6">
    <location>
        <begin position="34"/>
        <end position="37"/>
    </location>
</feature>